<dbReference type="EMBL" id="LR131273">
    <property type="protein sequence ID" value="VDR40380.1"/>
    <property type="molecule type" value="Genomic_DNA"/>
</dbReference>
<dbReference type="RefSeq" id="WP_126197373.1">
    <property type="nucleotide sequence ID" value="NZ_CP085954.1"/>
</dbReference>
<keyword evidence="5 7" id="KW-1133">Transmembrane helix</keyword>
<dbReference type="InterPro" id="IPR050925">
    <property type="entry name" value="Rhomboid_protease_S54"/>
</dbReference>
<dbReference type="PANTHER" id="PTHR43731:SF14">
    <property type="entry name" value="PRESENILIN-ASSOCIATED RHOMBOID-LIKE PROTEIN, MITOCHONDRIAL"/>
    <property type="match status" value="1"/>
</dbReference>
<evidence type="ECO:0000256" key="1">
    <source>
        <dbReference type="ARBA" id="ARBA00004141"/>
    </source>
</evidence>
<evidence type="ECO:0000313" key="9">
    <source>
        <dbReference type="EMBL" id="MBS4103720.1"/>
    </source>
</evidence>
<feature type="transmembrane region" description="Helical" evidence="7">
    <location>
        <begin position="63"/>
        <end position="91"/>
    </location>
</feature>
<evidence type="ECO:0000313" key="12">
    <source>
        <dbReference type="Proteomes" id="UP000676853"/>
    </source>
</evidence>
<gene>
    <name evidence="10" type="primary">aarA</name>
    <name evidence="9" type="ORF">KFZ73_21050</name>
    <name evidence="10" type="ORF">NCTC10741_03537</name>
</gene>
<evidence type="ECO:0000256" key="6">
    <source>
        <dbReference type="ARBA" id="ARBA00023136"/>
    </source>
</evidence>
<dbReference type="EMBL" id="JAGXOE010000077">
    <property type="protein sequence ID" value="MBS4103720.1"/>
    <property type="molecule type" value="Genomic_DNA"/>
</dbReference>
<dbReference type="Pfam" id="PF01694">
    <property type="entry name" value="Rhomboid"/>
    <property type="match status" value="1"/>
</dbReference>
<dbReference type="EC" id="3.4.21.105" evidence="10"/>
<keyword evidence="3 7" id="KW-0812">Transmembrane</keyword>
<evidence type="ECO:0000256" key="4">
    <source>
        <dbReference type="ARBA" id="ARBA00022801"/>
    </source>
</evidence>
<feature type="transmembrane region" description="Helical" evidence="7">
    <location>
        <begin position="182"/>
        <end position="199"/>
    </location>
</feature>
<feature type="domain" description="Peptidase S54 rhomboid" evidence="8">
    <location>
        <begin position="63"/>
        <end position="192"/>
    </location>
</feature>
<dbReference type="AlphaFoldDB" id="A0A3P8MCC2"/>
<evidence type="ECO:0000313" key="11">
    <source>
        <dbReference type="Proteomes" id="UP000271626"/>
    </source>
</evidence>
<evidence type="ECO:0000313" key="10">
    <source>
        <dbReference type="EMBL" id="VDR40380.1"/>
    </source>
</evidence>
<dbReference type="InterPro" id="IPR022764">
    <property type="entry name" value="Peptidase_S54_rhomboid_dom"/>
</dbReference>
<name>A0A3P8MCC2_TSUPA</name>
<protein>
    <submittedName>
        <fullName evidence="9">Rhomboid family intramembrane serine protease</fullName>
    </submittedName>
    <submittedName>
        <fullName evidence="10">Rhomboid protease AarA</fullName>
        <ecNumber evidence="10">3.4.21.105</ecNumber>
    </submittedName>
</protein>
<dbReference type="Proteomes" id="UP000271626">
    <property type="component" value="Chromosome"/>
</dbReference>
<dbReference type="GO" id="GO:0006508">
    <property type="term" value="P:proteolysis"/>
    <property type="evidence" value="ECO:0007669"/>
    <property type="project" value="UniProtKB-KW"/>
</dbReference>
<reference evidence="9 12" key="2">
    <citation type="submission" date="2021-04" db="EMBL/GenBank/DDBJ databases">
        <title>Whole genome sequence analysis of a thiophenic sulfur metabolizing bacteria.</title>
        <authorList>
            <person name="Akhtar N."/>
            <person name="Akram J."/>
            <person name="Aslam A."/>
        </authorList>
    </citation>
    <scope>NUCLEOTIDE SEQUENCE [LARGE SCALE GENOMIC DNA]</scope>
    <source>
        <strain evidence="9 12">3OW</strain>
    </source>
</reference>
<dbReference type="PANTHER" id="PTHR43731">
    <property type="entry name" value="RHOMBOID PROTEASE"/>
    <property type="match status" value="1"/>
</dbReference>
<feature type="transmembrane region" description="Helical" evidence="7">
    <location>
        <begin position="129"/>
        <end position="149"/>
    </location>
</feature>
<keyword evidence="12" id="KW-1185">Reference proteome</keyword>
<dbReference type="Proteomes" id="UP000676853">
    <property type="component" value="Unassembled WGS sequence"/>
</dbReference>
<keyword evidence="6 7" id="KW-0472">Membrane</keyword>
<comment type="similarity">
    <text evidence="2">Belongs to the peptidase S54 family.</text>
</comment>
<evidence type="ECO:0000256" key="7">
    <source>
        <dbReference type="SAM" id="Phobius"/>
    </source>
</evidence>
<reference evidence="10 11" key="1">
    <citation type="submission" date="2018-12" db="EMBL/GenBank/DDBJ databases">
        <authorList>
            <consortium name="Pathogen Informatics"/>
        </authorList>
    </citation>
    <scope>NUCLEOTIDE SEQUENCE [LARGE SCALE GENOMIC DNA]</scope>
    <source>
        <strain evidence="10 11">NCTC10741</strain>
    </source>
</reference>
<evidence type="ECO:0000256" key="5">
    <source>
        <dbReference type="ARBA" id="ARBA00022989"/>
    </source>
</evidence>
<feature type="transmembrane region" description="Helical" evidence="7">
    <location>
        <begin position="211"/>
        <end position="232"/>
    </location>
</feature>
<sequence length="244" mass="26111">MTALGTGTTTRRDWQPVVTYSLIAVNVIVFAFSAKQTGSIENNMASYEVARFALSEPATANGWWWTAVTSGFLHFGPIHLLVNMFSLYVFGRNVEQALGRARFGAIYALSLLGGSAAVLWFGLERTITVGASGAIFGLIGAALVLFLKFRLNPTSLLLIIGVNVVASFTFSSISWLGHLGGFILGTLVAAGFVYVPELLPRDRRTRQQVEGLGWACAGVLAAVVVAAIAIRFGTYPGAQVYSVR</sequence>
<accession>A0A3P8MCC2</accession>
<organism evidence="10 11">
    <name type="scientific">Tsukamurella paurometabola</name>
    <name type="common">Corynebacterium paurometabolum</name>
    <dbReference type="NCBI Taxonomy" id="2061"/>
    <lineage>
        <taxon>Bacteria</taxon>
        <taxon>Bacillati</taxon>
        <taxon>Actinomycetota</taxon>
        <taxon>Actinomycetes</taxon>
        <taxon>Mycobacteriales</taxon>
        <taxon>Tsukamurellaceae</taxon>
        <taxon>Tsukamurella</taxon>
    </lineage>
</organism>
<feature type="transmembrane region" description="Helical" evidence="7">
    <location>
        <begin position="156"/>
        <end position="176"/>
    </location>
</feature>
<feature type="transmembrane region" description="Helical" evidence="7">
    <location>
        <begin position="17"/>
        <end position="34"/>
    </location>
</feature>
<dbReference type="SUPFAM" id="SSF144091">
    <property type="entry name" value="Rhomboid-like"/>
    <property type="match status" value="1"/>
</dbReference>
<dbReference type="InterPro" id="IPR035952">
    <property type="entry name" value="Rhomboid-like_sf"/>
</dbReference>
<evidence type="ECO:0000259" key="8">
    <source>
        <dbReference type="Pfam" id="PF01694"/>
    </source>
</evidence>
<feature type="transmembrane region" description="Helical" evidence="7">
    <location>
        <begin position="103"/>
        <end position="123"/>
    </location>
</feature>
<keyword evidence="10" id="KW-0645">Protease</keyword>
<dbReference type="OrthoDB" id="9807874at2"/>
<evidence type="ECO:0000256" key="3">
    <source>
        <dbReference type="ARBA" id="ARBA00022692"/>
    </source>
</evidence>
<dbReference type="GO" id="GO:0004252">
    <property type="term" value="F:serine-type endopeptidase activity"/>
    <property type="evidence" value="ECO:0007669"/>
    <property type="project" value="InterPro"/>
</dbReference>
<keyword evidence="4 10" id="KW-0378">Hydrolase</keyword>
<dbReference type="GO" id="GO:0016020">
    <property type="term" value="C:membrane"/>
    <property type="evidence" value="ECO:0007669"/>
    <property type="project" value="UniProtKB-SubCell"/>
</dbReference>
<proteinExistence type="inferred from homology"/>
<comment type="subcellular location">
    <subcellularLocation>
        <location evidence="1">Membrane</location>
        <topology evidence="1">Multi-pass membrane protein</topology>
    </subcellularLocation>
</comment>
<dbReference type="Gene3D" id="1.20.1540.10">
    <property type="entry name" value="Rhomboid-like"/>
    <property type="match status" value="1"/>
</dbReference>
<evidence type="ECO:0000256" key="2">
    <source>
        <dbReference type="ARBA" id="ARBA00009045"/>
    </source>
</evidence>